<dbReference type="Proteomes" id="UP001162891">
    <property type="component" value="Chromosome"/>
</dbReference>
<evidence type="ECO:0000256" key="1">
    <source>
        <dbReference type="SAM" id="SignalP"/>
    </source>
</evidence>
<keyword evidence="3" id="KW-1185">Reference proteome</keyword>
<keyword evidence="1" id="KW-0732">Signal</keyword>
<dbReference type="EMBL" id="AP025591">
    <property type="protein sequence ID" value="BDG06827.1"/>
    <property type="molecule type" value="Genomic_DNA"/>
</dbReference>
<dbReference type="PANTHER" id="PTHR36842">
    <property type="entry name" value="PROTEIN TOLB HOMOLOG"/>
    <property type="match status" value="1"/>
</dbReference>
<sequence>MQRIVHATALAVALAAPVAARALPVGDLRWLVEAPGEQTKPSIDGPYVVYADHSGADWDVRMYDLSTGTTVDVAVGPGDQQSPDVSRSVVAYRAPSGIEVYSIPLRALLRSGAEQDVAGAPATSEAVVAWERDAADGSGRDVVWSRLLQPKVNGVLGGPGDQHAPAAFGDWVGLVDDADGGAVRMLDTTTGEVREVCPGRATGLAMDGAPDAPRVVVARDAGGGDTDVEVYDTPGVLGAALRVPGTQRNPHVSGDWVAFEDLSTGHSQVVLWNLATGTAFVPHPSASDQILNDVSAVPGQSVRVVFADDAHGDLDIAMYTLPLPLADDGAPANWPPAPPPARCDDPAAIVLADLTLARETGKPFVAQAPLAGAVTEGRVLVCLDAMGVSSAGVVLGDRPVIAATPADFAIPVHHLERVVTIEPGDGRVAAAAAGVPGATLRVRVLGGAVPPLACEGPGCGGHLDGGPGTHGAPRGQGCGSAGAGLAPLGLAAALLRRRRRA</sequence>
<organism evidence="2 3">
    <name type="scientific">Anaeromyxobacter oryzae</name>
    <dbReference type="NCBI Taxonomy" id="2918170"/>
    <lineage>
        <taxon>Bacteria</taxon>
        <taxon>Pseudomonadati</taxon>
        <taxon>Myxococcota</taxon>
        <taxon>Myxococcia</taxon>
        <taxon>Myxococcales</taxon>
        <taxon>Cystobacterineae</taxon>
        <taxon>Anaeromyxobacteraceae</taxon>
        <taxon>Anaeromyxobacter</taxon>
    </lineage>
</organism>
<accession>A0ABM7X4T3</accession>
<proteinExistence type="predicted"/>
<dbReference type="PANTHER" id="PTHR36842:SF1">
    <property type="entry name" value="PROTEIN TOLB"/>
    <property type="match status" value="1"/>
</dbReference>
<protein>
    <submittedName>
        <fullName evidence="2">Uncharacterized protein</fullName>
    </submittedName>
</protein>
<feature type="signal peptide" evidence="1">
    <location>
        <begin position="1"/>
        <end position="22"/>
    </location>
</feature>
<feature type="chain" id="PRO_5045429155" evidence="1">
    <location>
        <begin position="23"/>
        <end position="501"/>
    </location>
</feature>
<gene>
    <name evidence="2" type="ORF">AMOR_58230</name>
</gene>
<reference evidence="3" key="1">
    <citation type="journal article" date="2022" name="Int. J. Syst. Evol. Microbiol.">
        <title>Anaeromyxobacter oryzae sp. nov., Anaeromyxobacter diazotrophicus sp. nov. and Anaeromyxobacter paludicola sp. nov., isolated from paddy soils.</title>
        <authorList>
            <person name="Itoh H."/>
            <person name="Xu Z."/>
            <person name="Mise K."/>
            <person name="Masuda Y."/>
            <person name="Ushijima N."/>
            <person name="Hayakawa C."/>
            <person name="Shiratori Y."/>
            <person name="Senoo K."/>
        </authorList>
    </citation>
    <scope>NUCLEOTIDE SEQUENCE [LARGE SCALE GENOMIC DNA]</scope>
    <source>
        <strain evidence="3">Red232</strain>
    </source>
</reference>
<name>A0ABM7X4T3_9BACT</name>
<evidence type="ECO:0000313" key="3">
    <source>
        <dbReference type="Proteomes" id="UP001162891"/>
    </source>
</evidence>
<evidence type="ECO:0000313" key="2">
    <source>
        <dbReference type="EMBL" id="BDG06827.1"/>
    </source>
</evidence>
<dbReference type="RefSeq" id="WP_248357302.1">
    <property type="nucleotide sequence ID" value="NZ_AP025591.1"/>
</dbReference>
<dbReference type="SUPFAM" id="SSF82171">
    <property type="entry name" value="DPP6 N-terminal domain-like"/>
    <property type="match status" value="1"/>
</dbReference>